<evidence type="ECO:0008006" key="3">
    <source>
        <dbReference type="Google" id="ProtNLM"/>
    </source>
</evidence>
<comment type="caution">
    <text evidence="1">The sequence shown here is derived from an EMBL/GenBank/DDBJ whole genome shotgun (WGS) entry which is preliminary data.</text>
</comment>
<dbReference type="AlphaFoldDB" id="A0A4R7ZWN9"/>
<evidence type="ECO:0000313" key="1">
    <source>
        <dbReference type="EMBL" id="TDW22116.1"/>
    </source>
</evidence>
<evidence type="ECO:0000313" key="2">
    <source>
        <dbReference type="Proteomes" id="UP000295447"/>
    </source>
</evidence>
<organism evidence="1 2">
    <name type="scientific">Kribbella kalugense</name>
    <dbReference type="NCBI Taxonomy" id="2512221"/>
    <lineage>
        <taxon>Bacteria</taxon>
        <taxon>Bacillati</taxon>
        <taxon>Actinomycetota</taxon>
        <taxon>Actinomycetes</taxon>
        <taxon>Propionibacteriales</taxon>
        <taxon>Kribbellaceae</taxon>
        <taxon>Kribbella</taxon>
    </lineage>
</organism>
<sequence length="119" mass="12773">MTIASGVATEMEPSNKPYVAIYFREHVMMSAGEMARARRDLLSFATRRGFGLEVDLFVEKLETVPDAFARMAKKLSGPGGHVVIVPGIHHLAGLGNPPLAVLQAFTADGVQVLMAGHVE</sequence>
<dbReference type="RefSeq" id="WP_134115689.1">
    <property type="nucleotide sequence ID" value="NZ_SODF01000001.1"/>
</dbReference>
<accession>A0A4R7ZWN9</accession>
<reference evidence="1 2" key="1">
    <citation type="submission" date="2019-03" db="EMBL/GenBank/DDBJ databases">
        <title>Genomic Encyclopedia of Type Strains, Phase III (KMG-III): the genomes of soil and plant-associated and newly described type strains.</title>
        <authorList>
            <person name="Whitman W."/>
        </authorList>
    </citation>
    <scope>NUCLEOTIDE SEQUENCE [LARGE SCALE GENOMIC DNA]</scope>
    <source>
        <strain evidence="1 2">VKM Ac-2570</strain>
    </source>
</reference>
<gene>
    <name evidence="1" type="ORF">EV650_0949</name>
</gene>
<dbReference type="OrthoDB" id="9871161at2"/>
<proteinExistence type="predicted"/>
<dbReference type="Proteomes" id="UP000295447">
    <property type="component" value="Unassembled WGS sequence"/>
</dbReference>
<keyword evidence="2" id="KW-1185">Reference proteome</keyword>
<protein>
    <recommendedName>
        <fullName evidence="3">Resolvase-like protein</fullName>
    </recommendedName>
</protein>
<dbReference type="EMBL" id="SODF01000001">
    <property type="protein sequence ID" value="TDW22116.1"/>
    <property type="molecule type" value="Genomic_DNA"/>
</dbReference>
<name>A0A4R7ZWN9_9ACTN</name>